<evidence type="ECO:0000256" key="1">
    <source>
        <dbReference type="SAM" id="MobiDB-lite"/>
    </source>
</evidence>
<dbReference type="InterPro" id="IPR012337">
    <property type="entry name" value="RNaseH-like_sf"/>
</dbReference>
<dbReference type="PROSITE" id="PS50994">
    <property type="entry name" value="INTEGRASE"/>
    <property type="match status" value="1"/>
</dbReference>
<dbReference type="Pfam" id="PF25597">
    <property type="entry name" value="SH3_retrovirus"/>
    <property type="match status" value="1"/>
</dbReference>
<comment type="caution">
    <text evidence="3">The sequence shown here is derived from an EMBL/GenBank/DDBJ whole genome shotgun (WGS) entry which is preliminary data.</text>
</comment>
<dbReference type="PANTHER" id="PTHR42648:SF18">
    <property type="entry name" value="RETROTRANSPOSON, UNCLASSIFIED-LIKE PROTEIN"/>
    <property type="match status" value="1"/>
</dbReference>
<feature type="domain" description="Integrase catalytic" evidence="2">
    <location>
        <begin position="1"/>
        <end position="164"/>
    </location>
</feature>
<reference evidence="3 4" key="1">
    <citation type="journal article" date="2022" name="G3 (Bethesda)">
        <title>Whole-genome sequence and methylome profiling of the almond [Prunus dulcis (Mill.) D.A. Webb] cultivar 'Nonpareil'.</title>
        <authorList>
            <person name="D'Amico-Willman K.M."/>
            <person name="Ouma W.Z."/>
            <person name="Meulia T."/>
            <person name="Sideli G.M."/>
            <person name="Gradziel T.M."/>
            <person name="Fresnedo-Ramirez J."/>
        </authorList>
    </citation>
    <scope>NUCLEOTIDE SEQUENCE [LARGE SCALE GENOMIC DNA]</scope>
    <source>
        <strain evidence="3">Clone GOH B32 T37-40</strain>
    </source>
</reference>
<proteinExistence type="predicted"/>
<dbReference type="InterPro" id="IPR036397">
    <property type="entry name" value="RNaseH_sf"/>
</dbReference>
<dbReference type="Gene3D" id="3.30.420.10">
    <property type="entry name" value="Ribonuclease H-like superfamily/Ribonuclease H"/>
    <property type="match status" value="1"/>
</dbReference>
<dbReference type="SUPFAM" id="SSF53098">
    <property type="entry name" value="Ribonuclease H-like"/>
    <property type="match status" value="1"/>
</dbReference>
<evidence type="ECO:0000259" key="2">
    <source>
        <dbReference type="PROSITE" id="PS50994"/>
    </source>
</evidence>
<dbReference type="InterPro" id="IPR039537">
    <property type="entry name" value="Retrotran_Ty1/copia-like"/>
</dbReference>
<organism evidence="3 4">
    <name type="scientific">Prunus dulcis</name>
    <name type="common">Almond</name>
    <name type="synonym">Amygdalus dulcis</name>
    <dbReference type="NCBI Taxonomy" id="3755"/>
    <lineage>
        <taxon>Eukaryota</taxon>
        <taxon>Viridiplantae</taxon>
        <taxon>Streptophyta</taxon>
        <taxon>Embryophyta</taxon>
        <taxon>Tracheophyta</taxon>
        <taxon>Spermatophyta</taxon>
        <taxon>Magnoliopsida</taxon>
        <taxon>eudicotyledons</taxon>
        <taxon>Gunneridae</taxon>
        <taxon>Pentapetalae</taxon>
        <taxon>rosids</taxon>
        <taxon>fabids</taxon>
        <taxon>Rosales</taxon>
        <taxon>Rosaceae</taxon>
        <taxon>Amygdaloideae</taxon>
        <taxon>Amygdaleae</taxon>
        <taxon>Prunus</taxon>
    </lineage>
</organism>
<dbReference type="GO" id="GO:0003676">
    <property type="term" value="F:nucleic acid binding"/>
    <property type="evidence" value="ECO:0007669"/>
    <property type="project" value="InterPro"/>
</dbReference>
<dbReference type="GO" id="GO:0015074">
    <property type="term" value="P:DNA integration"/>
    <property type="evidence" value="ECO:0007669"/>
    <property type="project" value="InterPro"/>
</dbReference>
<accession>A0AAD4WET4</accession>
<dbReference type="InterPro" id="IPR001584">
    <property type="entry name" value="Integrase_cat-core"/>
</dbReference>
<evidence type="ECO:0000313" key="3">
    <source>
        <dbReference type="EMBL" id="KAI5340787.1"/>
    </source>
</evidence>
<dbReference type="AlphaFoldDB" id="A0AAD4WET4"/>
<feature type="region of interest" description="Disordered" evidence="1">
    <location>
        <begin position="252"/>
        <end position="292"/>
    </location>
</feature>
<dbReference type="PANTHER" id="PTHR42648">
    <property type="entry name" value="TRANSPOSASE, PUTATIVE-RELATED"/>
    <property type="match status" value="1"/>
</dbReference>
<gene>
    <name evidence="3" type="ORF">L3X38_020061</name>
</gene>
<feature type="compositionally biased region" description="Low complexity" evidence="1">
    <location>
        <begin position="266"/>
        <end position="291"/>
    </location>
</feature>
<dbReference type="Pfam" id="PF00665">
    <property type="entry name" value="rve"/>
    <property type="match status" value="1"/>
</dbReference>
<keyword evidence="4" id="KW-1185">Reference proteome</keyword>
<dbReference type="Proteomes" id="UP001054821">
    <property type="component" value="Chromosome 3"/>
</dbReference>
<protein>
    <recommendedName>
        <fullName evidence="2">Integrase catalytic domain-containing protein</fullName>
    </recommendedName>
</protein>
<sequence>MPLELIHSDVCGPMQSTTIRGNRYFLTFIDDCTRMRWVYFIQHKYEVFNIFKKFKAIVELQSGYKIKRLRIDRGREYTSTEFLKFCEDVGLERQLTIAYSPKQNGVAERKNRNIVELSKAMVHEKRLPYKFWGEAVNTAIYIQNRCPTSALNDSTPFEAFSGRNLGIKHLRVFGSICYCHVPCQLRLKLDDSATKCIFVDYIKCEKGYRVYNLQTHKIVVSRSVIFDEDALWDWEKQDVEHVFIPISFEENPRTTEEEDEVTGSPTTESQIESGSGSTSASSQSASPSSTPVKLRDIAEIYARCNMSIIEPEN</sequence>
<name>A0AAD4WET4_PRUDU</name>
<dbReference type="EMBL" id="JAJFAZ020000003">
    <property type="protein sequence ID" value="KAI5340787.1"/>
    <property type="molecule type" value="Genomic_DNA"/>
</dbReference>
<evidence type="ECO:0000313" key="4">
    <source>
        <dbReference type="Proteomes" id="UP001054821"/>
    </source>
</evidence>
<dbReference type="InterPro" id="IPR057670">
    <property type="entry name" value="SH3_retrovirus"/>
</dbReference>